<dbReference type="EMBL" id="CP010725">
    <property type="protein sequence ID" value="AUQ99034.1"/>
    <property type="molecule type" value="Genomic_DNA"/>
</dbReference>
<feature type="signal peptide" evidence="1">
    <location>
        <begin position="1"/>
        <end position="27"/>
    </location>
</feature>
<name>A0A2I7K8U6_9RHOB</name>
<evidence type="ECO:0000256" key="1">
    <source>
        <dbReference type="SAM" id="SignalP"/>
    </source>
</evidence>
<sequence length="162" mass="17205" precursor="true">MPLLIKSAATNRSMALAICIAVSPVAALSDQAETNLSCLLEPKCISVQECTTNDAADCKTVKRCPADPIDMKITLAMLSQEAGGGAGMARFTWTQGDSEEFVSLAPFVGLASSMMLAKVPPADTSIDSWMLLMTGNNVSLDERSATRYPSQVTYTGTCQEDK</sequence>
<accession>A0A2I7K8U6</accession>
<proteinExistence type="predicted"/>
<dbReference type="Proteomes" id="UP000236447">
    <property type="component" value="Chromosome"/>
</dbReference>
<evidence type="ECO:0008006" key="4">
    <source>
        <dbReference type="Google" id="ProtNLM"/>
    </source>
</evidence>
<evidence type="ECO:0000313" key="2">
    <source>
        <dbReference type="EMBL" id="AUQ99034.1"/>
    </source>
</evidence>
<reference evidence="2 3" key="2">
    <citation type="journal article" date="2017" name="Genome Biol. Evol.">
        <title>Trajectories and Drivers of Genome Evolution in Surface-Associated Marine Phaeobacter.</title>
        <authorList>
            <person name="Freese H.M."/>
            <person name="Sikorski J."/>
            <person name="Bunk B."/>
            <person name="Scheuner C."/>
            <person name="Meier-Kolthoff J.P."/>
            <person name="Sproer C."/>
            <person name="Gram L."/>
            <person name="Overmann J."/>
        </authorList>
    </citation>
    <scope>NUCLEOTIDE SEQUENCE [LARGE SCALE GENOMIC DNA]</scope>
    <source>
        <strain evidence="2 3">P88</strain>
    </source>
</reference>
<evidence type="ECO:0000313" key="3">
    <source>
        <dbReference type="Proteomes" id="UP000236447"/>
    </source>
</evidence>
<organism evidence="2 3">
    <name type="scientific">Phaeobacter inhibens</name>
    <dbReference type="NCBI Taxonomy" id="221822"/>
    <lineage>
        <taxon>Bacteria</taxon>
        <taxon>Pseudomonadati</taxon>
        <taxon>Pseudomonadota</taxon>
        <taxon>Alphaproteobacteria</taxon>
        <taxon>Rhodobacterales</taxon>
        <taxon>Roseobacteraceae</taxon>
        <taxon>Phaeobacter</taxon>
    </lineage>
</organism>
<keyword evidence="1" id="KW-0732">Signal</keyword>
<protein>
    <recommendedName>
        <fullName evidence="4">Secreted protein</fullName>
    </recommendedName>
</protein>
<gene>
    <name evidence="2" type="ORF">PhaeoP88_01659</name>
</gene>
<feature type="chain" id="PRO_5014424946" description="Secreted protein" evidence="1">
    <location>
        <begin position="28"/>
        <end position="162"/>
    </location>
</feature>
<dbReference type="AlphaFoldDB" id="A0A2I7K8U6"/>
<reference evidence="2 3" key="1">
    <citation type="journal article" date="2017" name="Front. Microbiol.">
        <title>Phaeobacter piscinae sp. nov., a species of the Roseobacter group and potential aquaculture probiont.</title>
        <authorList>
            <person name="Sonnenschein E.C."/>
            <person name="Phippen C.B.W."/>
            <person name="Nielsen K.F."/>
            <person name="Mateiu R.V."/>
            <person name="Melchiorsen J."/>
            <person name="Gram L."/>
            <person name="Overmann J."/>
            <person name="Freese H.M."/>
        </authorList>
    </citation>
    <scope>NUCLEOTIDE SEQUENCE [LARGE SCALE GENOMIC DNA]</scope>
    <source>
        <strain evidence="2 3">P88</strain>
    </source>
</reference>